<dbReference type="RefSeq" id="WP_179213641.1">
    <property type="nucleotide sequence ID" value="NZ_FZNQ01000010.1"/>
</dbReference>
<dbReference type="Proteomes" id="UP000198397">
    <property type="component" value="Unassembled WGS sequence"/>
</dbReference>
<evidence type="ECO:0000313" key="3">
    <source>
        <dbReference type="Proteomes" id="UP000198397"/>
    </source>
</evidence>
<dbReference type="AlphaFoldDB" id="A0A238WTM4"/>
<proteinExistence type="predicted"/>
<accession>A0A238WTM4</accession>
<feature type="compositionally biased region" description="Basic and acidic residues" evidence="1">
    <location>
        <begin position="36"/>
        <end position="45"/>
    </location>
</feature>
<reference evidence="2 3" key="1">
    <citation type="submission" date="2017-06" db="EMBL/GenBank/DDBJ databases">
        <authorList>
            <person name="Kim H.J."/>
            <person name="Triplett B.A."/>
        </authorList>
    </citation>
    <scope>NUCLEOTIDE SEQUENCE [LARGE SCALE GENOMIC DNA]</scope>
    <source>
        <strain evidence="2 3">DSM 8800</strain>
    </source>
</reference>
<evidence type="ECO:0000256" key="1">
    <source>
        <dbReference type="SAM" id="MobiDB-lite"/>
    </source>
</evidence>
<organism evidence="2 3">
    <name type="scientific">Halorubrum vacuolatum</name>
    <name type="common">Natronobacterium vacuolatum</name>
    <dbReference type="NCBI Taxonomy" id="63740"/>
    <lineage>
        <taxon>Archaea</taxon>
        <taxon>Methanobacteriati</taxon>
        <taxon>Methanobacteriota</taxon>
        <taxon>Stenosarchaea group</taxon>
        <taxon>Halobacteria</taxon>
        <taxon>Halobacteriales</taxon>
        <taxon>Haloferacaceae</taxon>
        <taxon>Halorubrum</taxon>
    </lineage>
</organism>
<evidence type="ECO:0000313" key="2">
    <source>
        <dbReference type="EMBL" id="SNR49897.1"/>
    </source>
</evidence>
<gene>
    <name evidence="2" type="ORF">SAMN06264855_11031</name>
</gene>
<protein>
    <submittedName>
        <fullName evidence="2">Uncharacterized protein</fullName>
    </submittedName>
</protein>
<keyword evidence="3" id="KW-1185">Reference proteome</keyword>
<feature type="region of interest" description="Disordered" evidence="1">
    <location>
        <begin position="1"/>
        <end position="45"/>
    </location>
</feature>
<dbReference type="EMBL" id="FZNQ01000010">
    <property type="protein sequence ID" value="SNR49897.1"/>
    <property type="molecule type" value="Genomic_DNA"/>
</dbReference>
<sequence length="45" mass="5394">MSKKGNTTKAEVEKAEYYDYLQDNAPEPEPPEEYGMEEREQEPRW</sequence>
<name>A0A238WTM4_HALVU</name>